<dbReference type="Proteomes" id="UP000441455">
    <property type="component" value="Unassembled WGS sequence"/>
</dbReference>
<dbReference type="EMBL" id="VULN01000014">
    <property type="protein sequence ID" value="MSS82810.1"/>
    <property type="molecule type" value="Genomic_DNA"/>
</dbReference>
<feature type="compositionally biased region" description="Basic and acidic residues" evidence="1">
    <location>
        <begin position="90"/>
        <end position="136"/>
    </location>
</feature>
<comment type="caution">
    <text evidence="4">The sequence shown here is derived from an EMBL/GenBank/DDBJ whole genome shotgun (WGS) entry which is preliminary data.</text>
</comment>
<protein>
    <recommendedName>
        <fullName evidence="3">Mannosyl-glycoprotein endo-beta-N-acetylglucosamidase-like domain-containing protein</fullName>
    </recommendedName>
</protein>
<evidence type="ECO:0000313" key="5">
    <source>
        <dbReference type="Proteomes" id="UP000441455"/>
    </source>
</evidence>
<sequence>MNKKQKRLALGLVLAGLLGTGTAWASPLEQGVKPAETVLLDETDGPLSHVQKKKQDKKEKVQRKEEVRKTDEEQEKKPLSFRERIRRHRKEEDKKDRKQKKARDLQEKKPAREEKTHTAEPPKKEKRRDRENERPRTPVIRDLGPADQDSLVIRKGMIAVVGEKLTLPRWPDPDKLLKLENQDRVITDPSLQIIINHLTTRAKIWELPDNYQEVTIAGPGEATRDQAVVLLRRYNPKLPIKATPEQIVDLYYQEASREGLRWDIVFCQALLETGFFRFGGTVVPAQNNFCGLGTTSATVQGAWFPTPRDGVRAHVQHLMAYTTDRLPATPVIDPRYYLVYKGKVQNGFYTRWSQLNGKWATGSYYAEKILNLHEQMKKIIAISGNDWDGGVLK</sequence>
<dbReference type="GO" id="GO:0004040">
    <property type="term" value="F:amidase activity"/>
    <property type="evidence" value="ECO:0007669"/>
    <property type="project" value="InterPro"/>
</dbReference>
<dbReference type="OrthoDB" id="9763643at2"/>
<feature type="domain" description="Mannosyl-glycoprotein endo-beta-N-acetylglucosamidase-like" evidence="3">
    <location>
        <begin position="250"/>
        <end position="377"/>
    </location>
</feature>
<dbReference type="Pfam" id="PF01832">
    <property type="entry name" value="Glucosaminidase"/>
    <property type="match status" value="1"/>
</dbReference>
<dbReference type="InterPro" id="IPR002901">
    <property type="entry name" value="MGlyc_endo_b_GlcNAc-like_dom"/>
</dbReference>
<organism evidence="4 5">
    <name type="scientific">Acidaminococcus fermentans</name>
    <dbReference type="NCBI Taxonomy" id="905"/>
    <lineage>
        <taxon>Bacteria</taxon>
        <taxon>Bacillati</taxon>
        <taxon>Bacillota</taxon>
        <taxon>Negativicutes</taxon>
        <taxon>Acidaminococcales</taxon>
        <taxon>Acidaminococcaceae</taxon>
        <taxon>Acidaminococcus</taxon>
    </lineage>
</organism>
<proteinExistence type="predicted"/>
<name>A0A6N7VPA7_ACIFE</name>
<keyword evidence="2" id="KW-0732">Signal</keyword>
<gene>
    <name evidence="4" type="ORF">FX155_09420</name>
</gene>
<dbReference type="AlphaFoldDB" id="A0A6N7VPA7"/>
<evidence type="ECO:0000256" key="1">
    <source>
        <dbReference type="SAM" id="MobiDB-lite"/>
    </source>
</evidence>
<feature type="region of interest" description="Disordered" evidence="1">
    <location>
        <begin position="36"/>
        <end position="143"/>
    </location>
</feature>
<dbReference type="RefSeq" id="WP_154488518.1">
    <property type="nucleotide sequence ID" value="NZ_VULN01000014.1"/>
</dbReference>
<feature type="chain" id="PRO_5027002146" description="Mannosyl-glycoprotein endo-beta-N-acetylglucosamidase-like domain-containing protein" evidence="2">
    <location>
        <begin position="26"/>
        <end position="393"/>
    </location>
</feature>
<accession>A0A6N7VPA7</accession>
<evidence type="ECO:0000313" key="4">
    <source>
        <dbReference type="EMBL" id="MSS82810.1"/>
    </source>
</evidence>
<reference evidence="4 5" key="1">
    <citation type="submission" date="2019-08" db="EMBL/GenBank/DDBJ databases">
        <title>In-depth cultivation of the pig gut microbiome towards novel bacterial diversity and tailored functional studies.</title>
        <authorList>
            <person name="Wylensek D."/>
            <person name="Hitch T.C.A."/>
            <person name="Clavel T."/>
        </authorList>
    </citation>
    <scope>NUCLEOTIDE SEQUENCE [LARGE SCALE GENOMIC DNA]</scope>
    <source>
        <strain evidence="4 5">WCA-389-WT-5B</strain>
    </source>
</reference>
<feature type="signal peptide" evidence="2">
    <location>
        <begin position="1"/>
        <end position="25"/>
    </location>
</feature>
<evidence type="ECO:0000256" key="2">
    <source>
        <dbReference type="SAM" id="SignalP"/>
    </source>
</evidence>
<feature type="compositionally biased region" description="Basic and acidic residues" evidence="1">
    <location>
        <begin position="56"/>
        <end position="83"/>
    </location>
</feature>
<evidence type="ECO:0000259" key="3">
    <source>
        <dbReference type="Pfam" id="PF01832"/>
    </source>
</evidence>